<sequence length="133" mass="14103">MTTSNSGYHGDLFGAARASDDFRQVLATAAHTQLVIMTLPPGGEIGAEVHHGIDQILIAVDGAGESVVDGVKRPMREGHAVVVPEGVEHNIVNTGDRPLRLVTVYGPPDHRPGTVHHTRADAERDELDVPPPA</sequence>
<dbReference type="SUPFAM" id="SSF51182">
    <property type="entry name" value="RmlC-like cupins"/>
    <property type="match status" value="1"/>
</dbReference>
<evidence type="ECO:0000313" key="4">
    <source>
        <dbReference type="Proteomes" id="UP001499978"/>
    </source>
</evidence>
<feature type="compositionally biased region" description="Basic and acidic residues" evidence="1">
    <location>
        <begin position="108"/>
        <end position="122"/>
    </location>
</feature>
<dbReference type="Pfam" id="PF07883">
    <property type="entry name" value="Cupin_2"/>
    <property type="match status" value="1"/>
</dbReference>
<proteinExistence type="predicted"/>
<evidence type="ECO:0000313" key="3">
    <source>
        <dbReference type="EMBL" id="GAA2511001.1"/>
    </source>
</evidence>
<dbReference type="EMBL" id="BAAARY010000001">
    <property type="protein sequence ID" value="GAA2511001.1"/>
    <property type="molecule type" value="Genomic_DNA"/>
</dbReference>
<dbReference type="PANTHER" id="PTHR43346">
    <property type="entry name" value="LIGAND BINDING DOMAIN PROTEIN, PUTATIVE (AFU_ORTHOLOGUE AFUA_6G14370)-RELATED"/>
    <property type="match status" value="1"/>
</dbReference>
<comment type="caution">
    <text evidence="3">The sequence shown here is derived from an EMBL/GenBank/DDBJ whole genome shotgun (WGS) entry which is preliminary data.</text>
</comment>
<accession>A0ABN3N128</accession>
<reference evidence="3 4" key="1">
    <citation type="journal article" date="2019" name="Int. J. Syst. Evol. Microbiol.">
        <title>The Global Catalogue of Microorganisms (GCM) 10K type strain sequencing project: providing services to taxonomists for standard genome sequencing and annotation.</title>
        <authorList>
            <consortium name="The Broad Institute Genomics Platform"/>
            <consortium name="The Broad Institute Genome Sequencing Center for Infectious Disease"/>
            <person name="Wu L."/>
            <person name="Ma J."/>
        </authorList>
    </citation>
    <scope>NUCLEOTIDE SEQUENCE [LARGE SCALE GENOMIC DNA]</scope>
    <source>
        <strain evidence="3 4">JCM 3367</strain>
    </source>
</reference>
<dbReference type="InterPro" id="IPR014710">
    <property type="entry name" value="RmlC-like_jellyroll"/>
</dbReference>
<gene>
    <name evidence="3" type="ORF">GCM10010201_02290</name>
</gene>
<evidence type="ECO:0000256" key="1">
    <source>
        <dbReference type="SAM" id="MobiDB-lite"/>
    </source>
</evidence>
<feature type="region of interest" description="Disordered" evidence="1">
    <location>
        <begin position="105"/>
        <end position="133"/>
    </location>
</feature>
<organism evidence="3 4">
    <name type="scientific">Pilimelia columellifera subsp. columellifera</name>
    <dbReference type="NCBI Taxonomy" id="706583"/>
    <lineage>
        <taxon>Bacteria</taxon>
        <taxon>Bacillati</taxon>
        <taxon>Actinomycetota</taxon>
        <taxon>Actinomycetes</taxon>
        <taxon>Micromonosporales</taxon>
        <taxon>Micromonosporaceae</taxon>
        <taxon>Pilimelia</taxon>
    </lineage>
</organism>
<dbReference type="Proteomes" id="UP001499978">
    <property type="component" value="Unassembled WGS sequence"/>
</dbReference>
<dbReference type="InterPro" id="IPR011051">
    <property type="entry name" value="RmlC_Cupin_sf"/>
</dbReference>
<evidence type="ECO:0000259" key="2">
    <source>
        <dbReference type="Pfam" id="PF07883"/>
    </source>
</evidence>
<dbReference type="RefSeq" id="WP_344166855.1">
    <property type="nucleotide sequence ID" value="NZ_BAAARY010000001.1"/>
</dbReference>
<feature type="domain" description="Cupin type-2" evidence="2">
    <location>
        <begin position="36"/>
        <end position="105"/>
    </location>
</feature>
<dbReference type="InterPro" id="IPR052538">
    <property type="entry name" value="Flavonoid_dioxygenase-like"/>
</dbReference>
<keyword evidence="4" id="KW-1185">Reference proteome</keyword>
<dbReference type="Gene3D" id="2.60.120.10">
    <property type="entry name" value="Jelly Rolls"/>
    <property type="match status" value="1"/>
</dbReference>
<name>A0ABN3N128_9ACTN</name>
<dbReference type="CDD" id="cd02223">
    <property type="entry name" value="cupin_Bh2720-like"/>
    <property type="match status" value="1"/>
</dbReference>
<feature type="compositionally biased region" description="Acidic residues" evidence="1">
    <location>
        <begin position="123"/>
        <end position="133"/>
    </location>
</feature>
<dbReference type="InterPro" id="IPR013096">
    <property type="entry name" value="Cupin_2"/>
</dbReference>
<protein>
    <submittedName>
        <fullName evidence="3">Cupin domain-containing protein</fullName>
    </submittedName>
</protein>
<dbReference type="PANTHER" id="PTHR43346:SF1">
    <property type="entry name" value="QUERCETIN 2,3-DIOXYGENASE-RELATED"/>
    <property type="match status" value="1"/>
</dbReference>